<dbReference type="GO" id="GO:0000287">
    <property type="term" value="F:magnesium ion binding"/>
    <property type="evidence" value="ECO:0007669"/>
    <property type="project" value="UniProtKB-UniRule"/>
</dbReference>
<keyword evidence="8 13" id="KW-0460">Magnesium</keyword>
<evidence type="ECO:0000256" key="7">
    <source>
        <dbReference type="ARBA" id="ARBA00022801"/>
    </source>
</evidence>
<evidence type="ECO:0000256" key="1">
    <source>
        <dbReference type="ARBA" id="ARBA00009518"/>
    </source>
</evidence>
<dbReference type="PANTHER" id="PTHR30194">
    <property type="entry name" value="CROSSOVER JUNCTION ENDODEOXYRIBONUCLEASE RUVC"/>
    <property type="match status" value="1"/>
</dbReference>
<evidence type="ECO:0000256" key="14">
    <source>
        <dbReference type="NCBIfam" id="TIGR00228"/>
    </source>
</evidence>
<dbReference type="InterPro" id="IPR036397">
    <property type="entry name" value="RNaseH_sf"/>
</dbReference>
<dbReference type="FunFam" id="3.30.420.10:FF:000002">
    <property type="entry name" value="Crossover junction endodeoxyribonuclease RuvC"/>
    <property type="match status" value="1"/>
</dbReference>
<dbReference type="NCBIfam" id="TIGR00228">
    <property type="entry name" value="ruvC"/>
    <property type="match status" value="1"/>
</dbReference>
<dbReference type="OrthoDB" id="9805499at2"/>
<dbReference type="NCBIfam" id="NF000711">
    <property type="entry name" value="PRK00039.2-1"/>
    <property type="match status" value="1"/>
</dbReference>
<dbReference type="InterPro" id="IPR012337">
    <property type="entry name" value="RNaseH-like_sf"/>
</dbReference>
<evidence type="ECO:0000256" key="11">
    <source>
        <dbReference type="ARBA" id="ARBA00023204"/>
    </source>
</evidence>
<feature type="binding site" evidence="13">
    <location>
        <position position="141"/>
    </location>
    <ligand>
        <name>Mg(2+)</name>
        <dbReference type="ChEBI" id="CHEBI:18420"/>
        <label>1</label>
    </ligand>
</feature>
<evidence type="ECO:0000256" key="9">
    <source>
        <dbReference type="ARBA" id="ARBA00023125"/>
    </source>
</evidence>
<keyword evidence="4 13" id="KW-0479">Metal-binding</keyword>
<dbReference type="HAMAP" id="MF_00034">
    <property type="entry name" value="RuvC"/>
    <property type="match status" value="1"/>
</dbReference>
<evidence type="ECO:0000256" key="12">
    <source>
        <dbReference type="ARBA" id="ARBA00029354"/>
    </source>
</evidence>
<feature type="binding site" evidence="13">
    <location>
        <position position="8"/>
    </location>
    <ligand>
        <name>Mg(2+)</name>
        <dbReference type="ChEBI" id="CHEBI:18420"/>
        <label>1</label>
    </ligand>
</feature>
<evidence type="ECO:0000313" key="16">
    <source>
        <dbReference type="Proteomes" id="UP000324209"/>
    </source>
</evidence>
<evidence type="ECO:0000256" key="10">
    <source>
        <dbReference type="ARBA" id="ARBA00023172"/>
    </source>
</evidence>
<keyword evidence="6 13" id="KW-0227">DNA damage</keyword>
<keyword evidence="7 13" id="KW-0378">Hydrolase</keyword>
<dbReference type="Proteomes" id="UP000324209">
    <property type="component" value="Chromosome"/>
</dbReference>
<feature type="active site" evidence="13">
    <location>
        <position position="141"/>
    </location>
</feature>
<proteinExistence type="inferred from homology"/>
<keyword evidence="16" id="KW-1185">Reference proteome</keyword>
<evidence type="ECO:0000256" key="6">
    <source>
        <dbReference type="ARBA" id="ARBA00022763"/>
    </source>
</evidence>
<keyword evidence="2 13" id="KW-0963">Cytoplasm</keyword>
<protein>
    <recommendedName>
        <fullName evidence="13 14">Crossover junction endodeoxyribonuclease RuvC</fullName>
        <ecNumber evidence="13 14">3.1.21.10</ecNumber>
    </recommendedName>
    <alternativeName>
        <fullName evidence="13">Holliday junction nuclease RuvC</fullName>
    </alternativeName>
    <alternativeName>
        <fullName evidence="13">Holliday junction resolvase RuvC</fullName>
    </alternativeName>
</protein>
<evidence type="ECO:0000256" key="13">
    <source>
        <dbReference type="HAMAP-Rule" id="MF_00034"/>
    </source>
</evidence>
<keyword evidence="10 13" id="KW-0233">DNA recombination</keyword>
<feature type="active site" evidence="13">
    <location>
        <position position="68"/>
    </location>
</feature>
<dbReference type="Gene3D" id="3.30.420.10">
    <property type="entry name" value="Ribonuclease H-like superfamily/Ribonuclease H"/>
    <property type="match status" value="1"/>
</dbReference>
<gene>
    <name evidence="13 15" type="primary">ruvC</name>
    <name evidence="15" type="ORF">EXM22_06560</name>
</gene>
<comment type="subcellular location">
    <subcellularLocation>
        <location evidence="13">Cytoplasm</location>
    </subcellularLocation>
</comment>
<comment type="cofactor">
    <cofactor evidence="13">
        <name>Mg(2+)</name>
        <dbReference type="ChEBI" id="CHEBI:18420"/>
    </cofactor>
    <text evidence="13">Binds 2 Mg(2+) ion per subunit.</text>
</comment>
<dbReference type="KEGG" id="ock:EXM22_06560"/>
<dbReference type="GO" id="GO:0006281">
    <property type="term" value="P:DNA repair"/>
    <property type="evidence" value="ECO:0007669"/>
    <property type="project" value="UniProtKB-UniRule"/>
</dbReference>
<dbReference type="GO" id="GO:0008821">
    <property type="term" value="F:crossover junction DNA endonuclease activity"/>
    <property type="evidence" value="ECO:0007669"/>
    <property type="project" value="UniProtKB-UniRule"/>
</dbReference>
<dbReference type="GO" id="GO:0003677">
    <property type="term" value="F:DNA binding"/>
    <property type="evidence" value="ECO:0007669"/>
    <property type="project" value="UniProtKB-KW"/>
</dbReference>
<keyword evidence="3 13" id="KW-0540">Nuclease</keyword>
<feature type="active site" evidence="13">
    <location>
        <position position="8"/>
    </location>
</feature>
<organism evidence="15 16">
    <name type="scientific">Oceanispirochaeta crateris</name>
    <dbReference type="NCBI Taxonomy" id="2518645"/>
    <lineage>
        <taxon>Bacteria</taxon>
        <taxon>Pseudomonadati</taxon>
        <taxon>Spirochaetota</taxon>
        <taxon>Spirochaetia</taxon>
        <taxon>Spirochaetales</taxon>
        <taxon>Spirochaetaceae</taxon>
        <taxon>Oceanispirochaeta</taxon>
    </lineage>
</organism>
<feature type="binding site" evidence="13">
    <location>
        <position position="68"/>
    </location>
    <ligand>
        <name>Mg(2+)</name>
        <dbReference type="ChEBI" id="CHEBI:18420"/>
        <label>2</label>
    </ligand>
</feature>
<dbReference type="GO" id="GO:0006310">
    <property type="term" value="P:DNA recombination"/>
    <property type="evidence" value="ECO:0007669"/>
    <property type="project" value="UniProtKB-UniRule"/>
</dbReference>
<evidence type="ECO:0000256" key="4">
    <source>
        <dbReference type="ARBA" id="ARBA00022723"/>
    </source>
</evidence>
<comment type="subunit">
    <text evidence="13">Homodimer which binds Holliday junction (HJ) DNA. The HJ becomes 2-fold symmetrical on binding to RuvC with unstacked arms; it has a different conformation from HJ DNA in complex with RuvA. In the full resolvosome a probable DNA-RuvA(4)-RuvB(12)-RuvC(2) complex forms which resolves the HJ.</text>
</comment>
<evidence type="ECO:0000256" key="2">
    <source>
        <dbReference type="ARBA" id="ARBA00022490"/>
    </source>
</evidence>
<dbReference type="PANTHER" id="PTHR30194:SF3">
    <property type="entry name" value="CROSSOVER JUNCTION ENDODEOXYRIBONUCLEASE RUVC"/>
    <property type="match status" value="1"/>
</dbReference>
<evidence type="ECO:0000256" key="8">
    <source>
        <dbReference type="ARBA" id="ARBA00022842"/>
    </source>
</evidence>
<dbReference type="GO" id="GO:0048476">
    <property type="term" value="C:Holliday junction resolvase complex"/>
    <property type="evidence" value="ECO:0007669"/>
    <property type="project" value="UniProtKB-UniRule"/>
</dbReference>
<reference evidence="15 16" key="1">
    <citation type="submission" date="2019-02" db="EMBL/GenBank/DDBJ databases">
        <title>Complete Genome Sequence and Methylome Analysis of free living Spirochaetas.</title>
        <authorList>
            <person name="Fomenkov A."/>
            <person name="Dubinina G."/>
            <person name="Leshcheva N."/>
            <person name="Mikheeva N."/>
            <person name="Grabovich M."/>
            <person name="Vincze T."/>
            <person name="Roberts R.J."/>
        </authorList>
    </citation>
    <scope>NUCLEOTIDE SEQUENCE [LARGE SCALE GENOMIC DNA]</scope>
    <source>
        <strain evidence="15 16">K2</strain>
    </source>
</reference>
<dbReference type="InterPro" id="IPR002176">
    <property type="entry name" value="X-over_junc_endoDNase_RuvC"/>
</dbReference>
<dbReference type="RefSeq" id="WP_149485747.1">
    <property type="nucleotide sequence ID" value="NZ_CP036150.1"/>
</dbReference>
<dbReference type="GO" id="GO:0005737">
    <property type="term" value="C:cytoplasm"/>
    <property type="evidence" value="ECO:0007669"/>
    <property type="project" value="UniProtKB-SubCell"/>
</dbReference>
<dbReference type="AlphaFoldDB" id="A0A5C1QJK6"/>
<dbReference type="Pfam" id="PF02075">
    <property type="entry name" value="RuvC"/>
    <property type="match status" value="1"/>
</dbReference>
<accession>A0A5C1QJK6</accession>
<dbReference type="EMBL" id="CP036150">
    <property type="protein sequence ID" value="QEN07667.1"/>
    <property type="molecule type" value="Genomic_DNA"/>
</dbReference>
<comment type="catalytic activity">
    <reaction evidence="12 13">
        <text>Endonucleolytic cleavage at a junction such as a reciprocal single-stranded crossover between two homologous DNA duplexes (Holliday junction).</text>
        <dbReference type="EC" id="3.1.21.10"/>
    </reaction>
</comment>
<sequence length="159" mass="17040">MIPVLGIDPGLAHAGWGIILHDGMRSRYVAHGVIKTDSKSPMTDRLLCLYEELGRVIKEYNPVTAGIETLYFAKNVSSAMPVAEARGALILCMAKHHLTVGEYTPLQIKQAVVGTGRADKHQVQSMVALLLKLKDVPRPDHAADALAAALCHAHSGGLS</sequence>
<dbReference type="CDD" id="cd16962">
    <property type="entry name" value="RuvC"/>
    <property type="match status" value="1"/>
</dbReference>
<dbReference type="SUPFAM" id="SSF53098">
    <property type="entry name" value="Ribonuclease H-like"/>
    <property type="match status" value="1"/>
</dbReference>
<dbReference type="PRINTS" id="PR00696">
    <property type="entry name" value="RSOLVASERUVC"/>
</dbReference>
<name>A0A5C1QJK6_9SPIO</name>
<keyword evidence="9 13" id="KW-0238">DNA-binding</keyword>
<comment type="similarity">
    <text evidence="1 13">Belongs to the RuvC family.</text>
</comment>
<keyword evidence="5 13" id="KW-0255">Endonuclease</keyword>
<evidence type="ECO:0000256" key="3">
    <source>
        <dbReference type="ARBA" id="ARBA00022722"/>
    </source>
</evidence>
<comment type="function">
    <text evidence="13">The RuvA-RuvB-RuvC complex processes Holliday junction (HJ) DNA during genetic recombination and DNA repair. Endonuclease that resolves HJ intermediates. Cleaves cruciform DNA by making single-stranded nicks across the HJ at symmetrical positions within the homologous arms, yielding a 5'-phosphate and a 3'-hydroxyl group; requires a central core of homology in the junction. The consensus cleavage sequence is 5'-(A/T)TT(C/G)-3'. Cleavage occurs on the 3'-side of the TT dinucleotide at the point of strand exchange. HJ branch migration catalyzed by RuvA-RuvB allows RuvC to scan DNA until it finds its consensus sequence, where it cleaves and resolves the cruciform DNA.</text>
</comment>
<keyword evidence="11 13" id="KW-0234">DNA repair</keyword>
<evidence type="ECO:0000256" key="5">
    <source>
        <dbReference type="ARBA" id="ARBA00022759"/>
    </source>
</evidence>
<evidence type="ECO:0000313" key="15">
    <source>
        <dbReference type="EMBL" id="QEN07667.1"/>
    </source>
</evidence>
<dbReference type="EC" id="3.1.21.10" evidence="13 14"/>